<feature type="transmembrane region" description="Helical" evidence="2">
    <location>
        <begin position="232"/>
        <end position="250"/>
    </location>
</feature>
<feature type="transmembrane region" description="Helical" evidence="2">
    <location>
        <begin position="414"/>
        <end position="433"/>
    </location>
</feature>
<sequence length="629" mass="65153">MSTLLAAAEAAPPAGGAELAQVIGASLVGGVLTLALLVLGLGHRQGRVKVLGQFAGWAAKISGLPRWAALPAGFAAGSLIVAAFGFYWDVSIHIDNGRDPGPLANPSHYFILAGLFGIAAAGWLAVVLPEEKPGPAAIRITRDWHAPVGGVLLIACAFFALIGFPLDDVSHRLFGQDVTLWGPTHLMMLGGAALTLVAILVLLSEARLSPGESGSDVVAGPLAFMTAARMRALRQVSAFGGLLIGLSIFQGEFDYGVPQFRLLYEPLLIAAAAALTMVAARTVAGRGAALGAVAFFFVVRGLLAIWVGPITGHSATHMPLYVAEALVVEAAAFAVSPSRKPYAFGALAGALIGTVGMLAEAGWSQIAMPIAWPTHVLPGAILVGLIGGLTGGTLGAFIGGGLRLRNDVVGAPRQWGAAVASILVLAATIGALAHTTVPDGRGAVTLEQAFVKDGVRYANATVRFTPADVADDADWLDGMAWQGDDKLVQAPMKRIADGVYRTTEALPVSGGWKSSLRLHRGTVMASIPVYLPADAAIPTPEISATPQFTRPLQSERSILQRERKTDTPGWLWGLSGLIVLAFVAAILGLLGWGLVRISRLGAPLVDSRRREADRDTAPPSVPSVPAGAV</sequence>
<feature type="transmembrane region" description="Helical" evidence="2">
    <location>
        <begin position="148"/>
        <end position="166"/>
    </location>
</feature>
<feature type="transmembrane region" description="Helical" evidence="2">
    <location>
        <begin position="379"/>
        <end position="402"/>
    </location>
</feature>
<name>A0AAU7B1U5_9ACTN</name>
<evidence type="ECO:0000313" key="3">
    <source>
        <dbReference type="EMBL" id="XAY07977.1"/>
    </source>
</evidence>
<dbReference type="RefSeq" id="WP_354699163.1">
    <property type="nucleotide sequence ID" value="NZ_CP114014.1"/>
</dbReference>
<feature type="transmembrane region" description="Helical" evidence="2">
    <location>
        <begin position="262"/>
        <end position="280"/>
    </location>
</feature>
<feature type="transmembrane region" description="Helical" evidence="2">
    <location>
        <begin position="186"/>
        <end position="203"/>
    </location>
</feature>
<gene>
    <name evidence="3" type="ORF">DSM112329_04871</name>
</gene>
<keyword evidence="2" id="KW-0812">Transmembrane</keyword>
<dbReference type="AlphaFoldDB" id="A0AAU7B1U5"/>
<keyword evidence="2" id="KW-1133">Transmembrane helix</keyword>
<feature type="transmembrane region" description="Helical" evidence="2">
    <location>
        <begin position="570"/>
        <end position="595"/>
    </location>
</feature>
<evidence type="ECO:0000256" key="1">
    <source>
        <dbReference type="SAM" id="MobiDB-lite"/>
    </source>
</evidence>
<feature type="transmembrane region" description="Helical" evidence="2">
    <location>
        <begin position="342"/>
        <end position="359"/>
    </location>
</feature>
<feature type="transmembrane region" description="Helical" evidence="2">
    <location>
        <begin position="20"/>
        <end position="41"/>
    </location>
</feature>
<organism evidence="3">
    <name type="scientific">Paraconexibacter sp. AEG42_29</name>
    <dbReference type="NCBI Taxonomy" id="2997339"/>
    <lineage>
        <taxon>Bacteria</taxon>
        <taxon>Bacillati</taxon>
        <taxon>Actinomycetota</taxon>
        <taxon>Thermoleophilia</taxon>
        <taxon>Solirubrobacterales</taxon>
        <taxon>Paraconexibacteraceae</taxon>
        <taxon>Paraconexibacter</taxon>
    </lineage>
</organism>
<dbReference type="EMBL" id="CP114014">
    <property type="protein sequence ID" value="XAY07977.1"/>
    <property type="molecule type" value="Genomic_DNA"/>
</dbReference>
<feature type="transmembrane region" description="Helical" evidence="2">
    <location>
        <begin position="108"/>
        <end position="128"/>
    </location>
</feature>
<proteinExistence type="predicted"/>
<feature type="transmembrane region" description="Helical" evidence="2">
    <location>
        <begin position="67"/>
        <end position="88"/>
    </location>
</feature>
<dbReference type="KEGG" id="parq:DSM112329_04871"/>
<protein>
    <recommendedName>
        <fullName evidence="4">ABC transporter permease</fullName>
    </recommendedName>
</protein>
<evidence type="ECO:0008006" key="4">
    <source>
        <dbReference type="Google" id="ProtNLM"/>
    </source>
</evidence>
<reference evidence="3" key="1">
    <citation type="submission" date="2022-12" db="EMBL/GenBank/DDBJ databases">
        <title>Paraconexibacter alkalitolerans sp. nov. and Baekduia alba sp. nov., isolated from soil and emended description of the genera Paraconexibacter (Chun et al., 2020) and Baekduia (An et al., 2020).</title>
        <authorList>
            <person name="Vieira S."/>
            <person name="Huber K.J."/>
            <person name="Geppert A."/>
            <person name="Wolf J."/>
            <person name="Neumann-Schaal M."/>
            <person name="Muesken M."/>
            <person name="Overmann J."/>
        </authorList>
    </citation>
    <scope>NUCLEOTIDE SEQUENCE</scope>
    <source>
        <strain evidence="3">AEG42_29</strain>
    </source>
</reference>
<feature type="region of interest" description="Disordered" evidence="1">
    <location>
        <begin position="608"/>
        <end position="629"/>
    </location>
</feature>
<feature type="transmembrane region" description="Helical" evidence="2">
    <location>
        <begin position="287"/>
        <end position="306"/>
    </location>
</feature>
<keyword evidence="2" id="KW-0472">Membrane</keyword>
<evidence type="ECO:0000256" key="2">
    <source>
        <dbReference type="SAM" id="Phobius"/>
    </source>
</evidence>
<accession>A0AAU7B1U5</accession>